<sequence>MTAKLALATVVLALFPAAASADTFTVTGPADTIGASGCTAALCTLRSAISAAADNGNTTDDVIVLPAGQYAVSTQLGQLAIPTGATRITIQGAGANSTTIQPPASIRTLTINSNASVTITGVTLRGGSGASGQGGNLLLSSQASATLDRVRITGGNAAQGGGVAALGATALTIQSSLIDANIATGTALTAAGGGVYVQGQTFTTALTVQDSTIVSNSARNGGGIAIENNSGKPPVLRGVTLTRNNARAGTPSGGAGGISSAATNATFQGSIVGGNTSTFNFGPGPQDLLSNCSLATPATDAGGNVTPDTADACGLGGSHADPHLAAALDSSEPPALALPANSPAVDIADCAGRTVDQRGVARPQLNACDAGAYEYQPPPVEPTPTPTPTETPAPSPTATPTPTPPPVRNESVGATPVRGTVLVKLPRTSKFVPLDASVIGNGSEVDTRKGRVEITTSTGEKAVFYEGTFKVSQSGGLTTLTLTEKLAPCPKAKSSARAAAKKPKTRKLWGDGKGKFRTKGQYSAATVRGTKWLVQDGCRYTRTTVASGVVSVRDDVTKRTIIRRKGTSYTARPRR</sequence>
<evidence type="ECO:0000313" key="5">
    <source>
        <dbReference type="Proteomes" id="UP001149140"/>
    </source>
</evidence>
<keyword evidence="2" id="KW-0732">Signal</keyword>
<evidence type="ECO:0000313" key="4">
    <source>
        <dbReference type="EMBL" id="MDA0164684.1"/>
    </source>
</evidence>
<evidence type="ECO:0000256" key="1">
    <source>
        <dbReference type="SAM" id="MobiDB-lite"/>
    </source>
</evidence>
<feature type="region of interest" description="Disordered" evidence="1">
    <location>
        <begin position="371"/>
        <end position="414"/>
    </location>
</feature>
<dbReference type="PANTHER" id="PTHR11319">
    <property type="entry name" value="G PROTEIN-COUPLED RECEPTOR-RELATED"/>
    <property type="match status" value="1"/>
</dbReference>
<feature type="chain" id="PRO_5040723975" description="Right handed beta helix domain-containing protein" evidence="2">
    <location>
        <begin position="22"/>
        <end position="575"/>
    </location>
</feature>
<protein>
    <recommendedName>
        <fullName evidence="3">Right handed beta helix domain-containing protein</fullName>
    </recommendedName>
</protein>
<dbReference type="Gene3D" id="2.160.20.10">
    <property type="entry name" value="Single-stranded right-handed beta-helix, Pectin lyase-like"/>
    <property type="match status" value="1"/>
</dbReference>
<reference evidence="4" key="1">
    <citation type="submission" date="2022-10" db="EMBL/GenBank/DDBJ databases">
        <title>The WGS of Solirubrobacter ginsenosidimutans DSM 21036.</title>
        <authorList>
            <person name="Jiang Z."/>
        </authorList>
    </citation>
    <scope>NUCLEOTIDE SEQUENCE</scope>
    <source>
        <strain evidence="4">DSM 21036</strain>
    </source>
</reference>
<dbReference type="Pfam" id="PF13229">
    <property type="entry name" value="Beta_helix"/>
    <property type="match status" value="1"/>
</dbReference>
<comment type="caution">
    <text evidence="4">The sequence shown here is derived from an EMBL/GenBank/DDBJ whole genome shotgun (WGS) entry which is preliminary data.</text>
</comment>
<organism evidence="4 5">
    <name type="scientific">Solirubrobacter ginsenosidimutans</name>
    <dbReference type="NCBI Taxonomy" id="490573"/>
    <lineage>
        <taxon>Bacteria</taxon>
        <taxon>Bacillati</taxon>
        <taxon>Actinomycetota</taxon>
        <taxon>Thermoleophilia</taxon>
        <taxon>Solirubrobacterales</taxon>
        <taxon>Solirubrobacteraceae</taxon>
        <taxon>Solirubrobacter</taxon>
    </lineage>
</organism>
<proteinExistence type="predicted"/>
<dbReference type="InterPro" id="IPR039448">
    <property type="entry name" value="Beta_helix"/>
</dbReference>
<keyword evidence="5" id="KW-1185">Reference proteome</keyword>
<dbReference type="InterPro" id="IPR010916">
    <property type="entry name" value="TonB_box_CS"/>
</dbReference>
<dbReference type="SUPFAM" id="SSF51126">
    <property type="entry name" value="Pectin lyase-like"/>
    <property type="match status" value="1"/>
</dbReference>
<dbReference type="NCBIfam" id="NF041518">
    <property type="entry name" value="choice_anch_Q"/>
    <property type="match status" value="1"/>
</dbReference>
<dbReference type="Proteomes" id="UP001149140">
    <property type="component" value="Unassembled WGS sequence"/>
</dbReference>
<dbReference type="AlphaFoldDB" id="A0A9X3S3J1"/>
<dbReference type="EMBL" id="JAPDOD010000036">
    <property type="protein sequence ID" value="MDA0164684.1"/>
    <property type="molecule type" value="Genomic_DNA"/>
</dbReference>
<feature type="compositionally biased region" description="Pro residues" evidence="1">
    <location>
        <begin position="376"/>
        <end position="407"/>
    </location>
</feature>
<feature type="domain" description="Right handed beta helix" evidence="3">
    <location>
        <begin position="111"/>
        <end position="269"/>
    </location>
</feature>
<evidence type="ECO:0000256" key="2">
    <source>
        <dbReference type="SAM" id="SignalP"/>
    </source>
</evidence>
<dbReference type="PANTHER" id="PTHR11319:SF35">
    <property type="entry name" value="OUTER MEMBRANE PROTEIN PMPC-RELATED"/>
    <property type="match status" value="1"/>
</dbReference>
<dbReference type="InterPro" id="IPR011050">
    <property type="entry name" value="Pectin_lyase_fold/virulence"/>
</dbReference>
<feature type="signal peptide" evidence="2">
    <location>
        <begin position="1"/>
        <end position="21"/>
    </location>
</feature>
<dbReference type="InterPro" id="IPR059226">
    <property type="entry name" value="Choice_anch_Q_dom"/>
</dbReference>
<name>A0A9X3S3J1_9ACTN</name>
<evidence type="ECO:0000259" key="3">
    <source>
        <dbReference type="Pfam" id="PF13229"/>
    </source>
</evidence>
<dbReference type="PROSITE" id="PS00430">
    <property type="entry name" value="TONB_DEPENDENT_REC_1"/>
    <property type="match status" value="1"/>
</dbReference>
<dbReference type="InterPro" id="IPR012334">
    <property type="entry name" value="Pectin_lyas_fold"/>
</dbReference>
<dbReference type="RefSeq" id="WP_270043936.1">
    <property type="nucleotide sequence ID" value="NZ_JAPDOD010000036.1"/>
</dbReference>
<accession>A0A9X3S3J1</accession>
<gene>
    <name evidence="4" type="ORF">OM076_30735</name>
</gene>